<accession>B7C7I5</accession>
<comment type="caution">
    <text evidence="2">The sequence shown here is derived from an EMBL/GenBank/DDBJ whole genome shotgun (WGS) entry which is preliminary data.</text>
</comment>
<reference evidence="2 3" key="2">
    <citation type="submission" date="2008-11" db="EMBL/GenBank/DDBJ databases">
        <title>Draft genome sequence of Eubacterium biforme (DSM 3989).</title>
        <authorList>
            <person name="Sudarsanam P."/>
            <person name="Ley R."/>
            <person name="Guruge J."/>
            <person name="Turnbaugh P.J."/>
            <person name="Mahowald M."/>
            <person name="Liep D."/>
            <person name="Gordon J."/>
        </authorList>
    </citation>
    <scope>NUCLEOTIDE SEQUENCE [LARGE SCALE GENOMIC DNA]</scope>
    <source>
        <strain evidence="2 3">DSM 3989</strain>
    </source>
</reference>
<evidence type="ECO:0000313" key="2">
    <source>
        <dbReference type="EMBL" id="EEC91293.1"/>
    </source>
</evidence>
<gene>
    <name evidence="2" type="ORF">EUBIFOR_00132</name>
</gene>
<dbReference type="AlphaFoldDB" id="B7C7I5"/>
<feature type="transmembrane region" description="Helical" evidence="1">
    <location>
        <begin position="6"/>
        <end position="22"/>
    </location>
</feature>
<keyword evidence="3" id="KW-1185">Reference proteome</keyword>
<dbReference type="EMBL" id="ABYT01000011">
    <property type="protein sequence ID" value="EEC91293.1"/>
    <property type="molecule type" value="Genomic_DNA"/>
</dbReference>
<dbReference type="HOGENOM" id="CLU_3200701_0_0_9"/>
<keyword evidence="1" id="KW-1133">Transmembrane helix</keyword>
<evidence type="ECO:0000313" key="3">
    <source>
        <dbReference type="Proteomes" id="UP000004315"/>
    </source>
</evidence>
<dbReference type="RefSeq" id="WP_003863949.1">
    <property type="nucleotide sequence ID" value="NZ_DS996839.1"/>
</dbReference>
<feature type="transmembrane region" description="Helical" evidence="1">
    <location>
        <begin position="27"/>
        <end position="44"/>
    </location>
</feature>
<dbReference type="Proteomes" id="UP000004315">
    <property type="component" value="Unassembled WGS sequence"/>
</dbReference>
<dbReference type="STRING" id="518637.EUBIFOR_00132"/>
<evidence type="ECO:0000256" key="1">
    <source>
        <dbReference type="SAM" id="Phobius"/>
    </source>
</evidence>
<reference evidence="2 3" key="1">
    <citation type="submission" date="2008-10" db="EMBL/GenBank/DDBJ databases">
        <authorList>
            <person name="Fulton L."/>
            <person name="Clifton S."/>
            <person name="Fulton B."/>
            <person name="Xu J."/>
            <person name="Minx P."/>
            <person name="Pepin K.H."/>
            <person name="Johnson M."/>
            <person name="Bhonagiri V."/>
            <person name="Nash W.E."/>
            <person name="Mardis E.R."/>
            <person name="Wilson R.K."/>
        </authorList>
    </citation>
    <scope>NUCLEOTIDE SEQUENCE [LARGE SCALE GENOMIC DNA]</scope>
    <source>
        <strain evidence="2 3">DSM 3989</strain>
    </source>
</reference>
<sequence>MSDILGLVVSIALIYFAIKFTFKCIKWIGILLIVVFVFKMVALIL</sequence>
<protein>
    <submittedName>
        <fullName evidence="2">Uncharacterized protein</fullName>
    </submittedName>
</protein>
<keyword evidence="1" id="KW-0472">Membrane</keyword>
<proteinExistence type="predicted"/>
<organism evidence="2 3">
    <name type="scientific">Holdemanella biformis DSM 3989</name>
    <dbReference type="NCBI Taxonomy" id="518637"/>
    <lineage>
        <taxon>Bacteria</taxon>
        <taxon>Bacillati</taxon>
        <taxon>Bacillota</taxon>
        <taxon>Erysipelotrichia</taxon>
        <taxon>Erysipelotrichales</taxon>
        <taxon>Erysipelotrichaceae</taxon>
        <taxon>Holdemanella</taxon>
    </lineage>
</organism>
<name>B7C7I5_9FIRM</name>
<dbReference type="OrthoDB" id="9909414at2"/>
<keyword evidence="1" id="KW-0812">Transmembrane</keyword>